<proteinExistence type="inferred from homology"/>
<evidence type="ECO:0000256" key="4">
    <source>
        <dbReference type="SAM" id="MobiDB-lite"/>
    </source>
</evidence>
<dbReference type="InterPro" id="IPR002015">
    <property type="entry name" value="Proteasome/cyclosome_rpt"/>
</dbReference>
<dbReference type="PANTHER" id="PTHR10943:SF1">
    <property type="entry name" value="26S PROTEASOME NON-ATPASE REGULATORY SUBUNIT 2"/>
    <property type="match status" value="1"/>
</dbReference>
<dbReference type="GO" id="GO:0034515">
    <property type="term" value="C:proteasome storage granule"/>
    <property type="evidence" value="ECO:0007669"/>
    <property type="project" value="TreeGrafter"/>
</dbReference>
<dbReference type="InterPro" id="IPR040892">
    <property type="entry name" value="RPN1_N"/>
</dbReference>
<evidence type="ECO:0008006" key="9">
    <source>
        <dbReference type="Google" id="ProtNLM"/>
    </source>
</evidence>
<evidence type="ECO:0000259" key="6">
    <source>
        <dbReference type="Pfam" id="PF18051"/>
    </source>
</evidence>
<protein>
    <recommendedName>
        <fullName evidence="9">26S proteasome non-ATPase regulatory subunit 2 homolog</fullName>
    </recommendedName>
</protein>
<dbReference type="AlphaFoldDB" id="A0A6T6B035"/>
<dbReference type="GO" id="GO:0008540">
    <property type="term" value="C:proteasome regulatory particle, base subcomplex"/>
    <property type="evidence" value="ECO:0007669"/>
    <property type="project" value="TreeGrafter"/>
</dbReference>
<gene>
    <name evidence="7" type="ORF">CCAE0312_LOCUS2033</name>
    <name evidence="8" type="ORF">CCAE0312_LOCUS2035</name>
</gene>
<dbReference type="InterPro" id="IPR016643">
    <property type="entry name" value="26S_Psome_Rpn1"/>
</dbReference>
<accession>A0A6T6B035</accession>
<dbReference type="InterPro" id="IPR041433">
    <property type="entry name" value="RPN1_C"/>
</dbReference>
<evidence type="ECO:0000256" key="2">
    <source>
        <dbReference type="ARBA" id="ARBA00022737"/>
    </source>
</evidence>
<dbReference type="GO" id="GO:0030234">
    <property type="term" value="F:enzyme regulator activity"/>
    <property type="evidence" value="ECO:0007669"/>
    <property type="project" value="InterPro"/>
</dbReference>
<feature type="domain" description="26S proteasome non-ATPase regulatory subunit RPN1 C-terminal" evidence="6">
    <location>
        <begin position="855"/>
        <end position="908"/>
    </location>
</feature>
<dbReference type="Pfam" id="PF18051">
    <property type="entry name" value="RPN1_C"/>
    <property type="match status" value="1"/>
</dbReference>
<dbReference type="PIRSF" id="PIRSF015965">
    <property type="entry name" value="26S_Psome_Rpn1"/>
    <property type="match status" value="1"/>
</dbReference>
<dbReference type="GO" id="GO:0042176">
    <property type="term" value="P:regulation of protein catabolic process"/>
    <property type="evidence" value="ECO:0007669"/>
    <property type="project" value="InterPro"/>
</dbReference>
<organism evidence="8">
    <name type="scientific">Compsopogon caeruleus</name>
    <dbReference type="NCBI Taxonomy" id="31354"/>
    <lineage>
        <taxon>Eukaryota</taxon>
        <taxon>Rhodophyta</taxon>
        <taxon>Compsopogonophyceae</taxon>
        <taxon>Compsopogonales</taxon>
        <taxon>Compsopogonaceae</taxon>
        <taxon>Compsopogon</taxon>
    </lineage>
</organism>
<keyword evidence="3" id="KW-0647">Proteasome</keyword>
<keyword evidence="2" id="KW-0677">Repeat</keyword>
<feature type="compositionally biased region" description="Basic and acidic residues" evidence="4">
    <location>
        <begin position="573"/>
        <end position="588"/>
    </location>
</feature>
<name>A0A6T6B035_9RHOD</name>
<evidence type="ECO:0000256" key="1">
    <source>
        <dbReference type="ARBA" id="ARBA00005460"/>
    </source>
</evidence>
<feature type="domain" description="RPN1 N-terminal" evidence="5">
    <location>
        <begin position="2"/>
        <end position="300"/>
    </location>
</feature>
<dbReference type="InterPro" id="IPR011989">
    <property type="entry name" value="ARM-like"/>
</dbReference>
<dbReference type="Gene3D" id="1.25.10.10">
    <property type="entry name" value="Leucine-rich Repeat Variant"/>
    <property type="match status" value="1"/>
</dbReference>
<comment type="similarity">
    <text evidence="1">Belongs to the proteasome subunit S2 family.</text>
</comment>
<evidence type="ECO:0000313" key="8">
    <source>
        <dbReference type="EMBL" id="CAD9229445.1"/>
    </source>
</evidence>
<reference evidence="8" key="1">
    <citation type="submission" date="2021-01" db="EMBL/GenBank/DDBJ databases">
        <authorList>
            <person name="Corre E."/>
            <person name="Pelletier E."/>
            <person name="Niang G."/>
            <person name="Scheremetjew M."/>
            <person name="Finn R."/>
            <person name="Kale V."/>
            <person name="Holt S."/>
            <person name="Cochrane G."/>
            <person name="Meng A."/>
            <person name="Brown T."/>
            <person name="Cohen L."/>
        </authorList>
    </citation>
    <scope>NUCLEOTIDE SEQUENCE</scope>
    <source>
        <strain evidence="8">SAG 36.94</strain>
    </source>
</reference>
<dbReference type="Pfam" id="PF17781">
    <property type="entry name" value="RPN1_RPN2_N"/>
    <property type="match status" value="1"/>
</dbReference>
<dbReference type="GO" id="GO:0043161">
    <property type="term" value="P:proteasome-mediated ubiquitin-dependent protein catabolic process"/>
    <property type="evidence" value="ECO:0007669"/>
    <property type="project" value="TreeGrafter"/>
</dbReference>
<dbReference type="EMBL" id="HBGH01003732">
    <property type="protein sequence ID" value="CAD9229441.1"/>
    <property type="molecule type" value="Transcribed_RNA"/>
</dbReference>
<dbReference type="InterPro" id="IPR016024">
    <property type="entry name" value="ARM-type_fold"/>
</dbReference>
<dbReference type="EMBL" id="HBGH01003734">
    <property type="protein sequence ID" value="CAD9229445.1"/>
    <property type="molecule type" value="Transcribed_RNA"/>
</dbReference>
<evidence type="ECO:0000259" key="5">
    <source>
        <dbReference type="Pfam" id="PF17781"/>
    </source>
</evidence>
<feature type="region of interest" description="Disordered" evidence="4">
    <location>
        <begin position="573"/>
        <end position="615"/>
    </location>
</feature>
<dbReference type="GO" id="GO:0005634">
    <property type="term" value="C:nucleus"/>
    <property type="evidence" value="ECO:0007669"/>
    <property type="project" value="TreeGrafter"/>
</dbReference>
<dbReference type="Pfam" id="PF01851">
    <property type="entry name" value="PC_rep"/>
    <property type="match status" value="2"/>
</dbReference>
<evidence type="ECO:0000256" key="3">
    <source>
        <dbReference type="ARBA" id="ARBA00022942"/>
    </source>
</evidence>
<dbReference type="SUPFAM" id="SSF48371">
    <property type="entry name" value="ARM repeat"/>
    <property type="match status" value="1"/>
</dbReference>
<sequence length="915" mass="99784">MDPDAGVQKIALETIRSELRSATASMTSVPKPLKFLRVHYPSLKEFFLSSGKMEEGNPNREFMADVLSVLAMTMAEEGTRESLKFKLMGTKEAPHLWGHEYVRSLCGEIGQEFIARTVEPMENTEGGMADESDTADLSALVDEIVPFLISNNAESEACDLLMDVEAVNKMIYFVDENNYERVCLYLLSCSSFVPEPEDKEMLNVAYEIYLKMNKLPQAMRVAMRLCDPLLVKQTWDLSAGLIEREQLALDLGRQNFTFDVEPDFEEILSNTKLTEYYHVLAKDLEVLEPKHPDDIYKSHLLDTRMAVPSNADSAKQTLASTFVSAFVNLGFATDKLLADEKLRWIYRNKDHGMMSAAASIGMLHLWDVDGGLCRLDKHTYASEDYVRAGALFAVGIVSAGVKSEYDPALPLLSEHVESQSPEIRVGAIAGLGIAYAGTCREDVLSHLMPIVADSNAPADAVSFAALSLGLVFVGSANEDISATLVQMMFERNQDSTTPYDSLVARLVPLALGLLFLGKEEVADAISETVRAMIEGPLGATCTVILESCAYAGSGNVLKIQKLLAICGEHPDLKHDEDLETDGKEKQGDENEVESNQAPPPNGSDEVPPEQAPANDAVDEEMPVDAMEVTNDDQLESSPEDPKRRIEFAAAQQGIATIGLALVAMGEELGSEMVLRAFDHLLQYGDPIVRRAVPLAIGMLSISNPRITVMDSLSKLTHDSDPEVSQAAILGIGLIGAGTNNSRAALLLRQLSSSYSQEAAHLFVVRIAQGLLHAGKGLVTFDPFHSDRFLLNLPALSGLLVVMIAALDMKGTILKKTHFLLFYLALAVKPRMVYCVDENLEPLAVTVRVGTAVDTVGQAGRPKTITGFQTHTSPVLLGAKERAELATDEYIPLSAVFEGVVILRKNPSYVPPESTK</sequence>
<dbReference type="PANTHER" id="PTHR10943">
    <property type="entry name" value="26S PROTEASOME NON-ATPASE REGULATORY SUBUNIT"/>
    <property type="match status" value="1"/>
</dbReference>
<evidence type="ECO:0000313" key="7">
    <source>
        <dbReference type="EMBL" id="CAD9229441.1"/>
    </source>
</evidence>